<organism evidence="2 3">
    <name type="scientific">Lutibacter aestuarii</name>
    <dbReference type="NCBI Taxonomy" id="861111"/>
    <lineage>
        <taxon>Bacteria</taxon>
        <taxon>Pseudomonadati</taxon>
        <taxon>Bacteroidota</taxon>
        <taxon>Flavobacteriia</taxon>
        <taxon>Flavobacteriales</taxon>
        <taxon>Flavobacteriaceae</taxon>
        <taxon>Lutibacter</taxon>
    </lineage>
</organism>
<proteinExistence type="predicted"/>
<keyword evidence="1" id="KW-0732">Signal</keyword>
<evidence type="ECO:0000313" key="3">
    <source>
        <dbReference type="Proteomes" id="UP001597032"/>
    </source>
</evidence>
<name>A0ABW2Z6V5_9FLAO</name>
<accession>A0ABW2Z6V5</accession>
<comment type="caution">
    <text evidence="2">The sequence shown here is derived from an EMBL/GenBank/DDBJ whole genome shotgun (WGS) entry which is preliminary data.</text>
</comment>
<evidence type="ECO:0000313" key="2">
    <source>
        <dbReference type="EMBL" id="MFD0760630.1"/>
    </source>
</evidence>
<evidence type="ECO:0008006" key="4">
    <source>
        <dbReference type="Google" id="ProtNLM"/>
    </source>
</evidence>
<protein>
    <recommendedName>
        <fullName evidence="4">MG2 domain-containing protein</fullName>
    </recommendedName>
</protein>
<sequence length="590" mass="68510">MKKIIIFTTIFILFKSSSLLSQISINNENSFILNNIYQENIFVHQNTSFLLSGEFLYYKIYCLNTHTNTSSNLSKIAYVELIGIDKKPIFKHKIRLENGKGQGDFLIPAKIQSGNYKLIAYTQWMKNSTQTNYFQSDLSIFNPFQENQPSILEKTEPLDFQTNINKQEKLQNKKNSSNLSFLNEYIDLSVNKHNFKNREQVVLKIKSLKKNLSKGNYSISVRKIDSFNTPNKYTAIEYLSTKSTTSTIKKIITLPELRGELISGKVINNNDVNLDVSNIKIALSIQGKQSIFKISTTNNLGNFYFSIPEKYESTNAIIQVIGKKRNNFNIVMDEHSSVNYETLNFYNFKITPKWKDYILKRSIYNQIEDVFSSSKPTTYKTIDSINTIYNTKAIVYNLDDYTRFPSIKETIIEIINEVAIRQKKKSSTFHIKLQDQFFEFDLPALVLVDGILVQNHNNLLDYNANNIKKISVLMDTYSLNSTIFDGVIFIETFNGNFEPDFSDTHIQKIKLFRPLITKNYFKQIYSDDKNTNRIPDYRNQLLWIPNYNLTMEEDSISFFTSDNLGEYEICIEGFTNEGIPISLKNKFKVK</sequence>
<dbReference type="EMBL" id="JBHTIC010000002">
    <property type="protein sequence ID" value="MFD0760630.1"/>
    <property type="molecule type" value="Genomic_DNA"/>
</dbReference>
<dbReference type="Proteomes" id="UP001597032">
    <property type="component" value="Unassembled WGS sequence"/>
</dbReference>
<feature type="signal peptide" evidence="1">
    <location>
        <begin position="1"/>
        <end position="21"/>
    </location>
</feature>
<reference evidence="3" key="1">
    <citation type="journal article" date="2019" name="Int. J. Syst. Evol. Microbiol.">
        <title>The Global Catalogue of Microorganisms (GCM) 10K type strain sequencing project: providing services to taxonomists for standard genome sequencing and annotation.</title>
        <authorList>
            <consortium name="The Broad Institute Genomics Platform"/>
            <consortium name="The Broad Institute Genome Sequencing Center for Infectious Disease"/>
            <person name="Wu L."/>
            <person name="Ma J."/>
        </authorList>
    </citation>
    <scope>NUCLEOTIDE SEQUENCE [LARGE SCALE GENOMIC DNA]</scope>
    <source>
        <strain evidence="3">CCUG 60022</strain>
    </source>
</reference>
<feature type="chain" id="PRO_5046675542" description="MG2 domain-containing protein" evidence="1">
    <location>
        <begin position="22"/>
        <end position="590"/>
    </location>
</feature>
<keyword evidence="3" id="KW-1185">Reference proteome</keyword>
<gene>
    <name evidence="2" type="ORF">ACFQZW_00895</name>
</gene>
<evidence type="ECO:0000256" key="1">
    <source>
        <dbReference type="SAM" id="SignalP"/>
    </source>
</evidence>
<dbReference type="RefSeq" id="WP_298264843.1">
    <property type="nucleotide sequence ID" value="NZ_JBHTIC010000002.1"/>
</dbReference>